<gene>
    <name evidence="2" type="ORF">BS47DRAFT_1066951</name>
</gene>
<protein>
    <submittedName>
        <fullName evidence="2">Uncharacterized protein</fullName>
    </submittedName>
</protein>
<reference evidence="2" key="1">
    <citation type="journal article" date="2020" name="Nat. Commun.">
        <title>Large-scale genome sequencing of mycorrhizal fungi provides insights into the early evolution of symbiotic traits.</title>
        <authorList>
            <person name="Miyauchi S."/>
            <person name="Kiss E."/>
            <person name="Kuo A."/>
            <person name="Drula E."/>
            <person name="Kohler A."/>
            <person name="Sanchez-Garcia M."/>
            <person name="Morin E."/>
            <person name="Andreopoulos B."/>
            <person name="Barry K.W."/>
            <person name="Bonito G."/>
            <person name="Buee M."/>
            <person name="Carver A."/>
            <person name="Chen C."/>
            <person name="Cichocki N."/>
            <person name="Clum A."/>
            <person name="Culley D."/>
            <person name="Crous P.W."/>
            <person name="Fauchery L."/>
            <person name="Girlanda M."/>
            <person name="Hayes R.D."/>
            <person name="Keri Z."/>
            <person name="LaButti K."/>
            <person name="Lipzen A."/>
            <person name="Lombard V."/>
            <person name="Magnuson J."/>
            <person name="Maillard F."/>
            <person name="Murat C."/>
            <person name="Nolan M."/>
            <person name="Ohm R.A."/>
            <person name="Pangilinan J."/>
            <person name="Pereira M.F."/>
            <person name="Perotto S."/>
            <person name="Peter M."/>
            <person name="Pfister S."/>
            <person name="Riley R."/>
            <person name="Sitrit Y."/>
            <person name="Stielow J.B."/>
            <person name="Szollosi G."/>
            <person name="Zifcakova L."/>
            <person name="Stursova M."/>
            <person name="Spatafora J.W."/>
            <person name="Tedersoo L."/>
            <person name="Vaario L.M."/>
            <person name="Yamada A."/>
            <person name="Yan M."/>
            <person name="Wang P."/>
            <person name="Xu J."/>
            <person name="Bruns T."/>
            <person name="Baldrian P."/>
            <person name="Vilgalys R."/>
            <person name="Dunand C."/>
            <person name="Henrissat B."/>
            <person name="Grigoriev I.V."/>
            <person name="Hibbett D."/>
            <person name="Nagy L.G."/>
            <person name="Martin F.M."/>
        </authorList>
    </citation>
    <scope>NUCLEOTIDE SEQUENCE</scope>
    <source>
        <strain evidence="2">UP504</strain>
    </source>
</reference>
<comment type="caution">
    <text evidence="2">The sequence shown here is derived from an EMBL/GenBank/DDBJ whole genome shotgun (WGS) entry which is preliminary data.</text>
</comment>
<feature type="compositionally biased region" description="Basic and acidic residues" evidence="1">
    <location>
        <begin position="1"/>
        <end position="15"/>
    </location>
</feature>
<dbReference type="AlphaFoldDB" id="A0A9P6AVX8"/>
<feature type="compositionally biased region" description="Basic and acidic residues" evidence="1">
    <location>
        <begin position="26"/>
        <end position="38"/>
    </location>
</feature>
<accession>A0A9P6AVX8</accession>
<evidence type="ECO:0000256" key="1">
    <source>
        <dbReference type="SAM" id="MobiDB-lite"/>
    </source>
</evidence>
<proteinExistence type="predicted"/>
<dbReference type="EMBL" id="MU128987">
    <property type="protein sequence ID" value="KAF9512385.1"/>
    <property type="molecule type" value="Genomic_DNA"/>
</dbReference>
<name>A0A9P6AVX8_9AGAM</name>
<evidence type="ECO:0000313" key="3">
    <source>
        <dbReference type="Proteomes" id="UP000886523"/>
    </source>
</evidence>
<feature type="region of interest" description="Disordered" evidence="1">
    <location>
        <begin position="89"/>
        <end position="110"/>
    </location>
</feature>
<feature type="region of interest" description="Disordered" evidence="1">
    <location>
        <begin position="1"/>
        <end position="63"/>
    </location>
</feature>
<dbReference type="Proteomes" id="UP000886523">
    <property type="component" value="Unassembled WGS sequence"/>
</dbReference>
<organism evidence="2 3">
    <name type="scientific">Hydnum rufescens UP504</name>
    <dbReference type="NCBI Taxonomy" id="1448309"/>
    <lineage>
        <taxon>Eukaryota</taxon>
        <taxon>Fungi</taxon>
        <taxon>Dikarya</taxon>
        <taxon>Basidiomycota</taxon>
        <taxon>Agaricomycotina</taxon>
        <taxon>Agaricomycetes</taxon>
        <taxon>Cantharellales</taxon>
        <taxon>Hydnaceae</taxon>
        <taxon>Hydnum</taxon>
    </lineage>
</organism>
<keyword evidence="3" id="KW-1185">Reference proteome</keyword>
<evidence type="ECO:0000313" key="2">
    <source>
        <dbReference type="EMBL" id="KAF9512385.1"/>
    </source>
</evidence>
<sequence>MELFEMHENRARPKAPESASMGPSKTSHDRSIAIRKCEAASNANEGDASNVASGERPRDGPEGMVDLRIRHQWDADDLMLYSWGNSPAAMERHHKKHEEKPSILSSGDED</sequence>